<comment type="caution">
    <text evidence="3">The sequence shown here is derived from an EMBL/GenBank/DDBJ whole genome shotgun (WGS) entry which is preliminary data.</text>
</comment>
<proteinExistence type="predicted"/>
<feature type="region of interest" description="Disordered" evidence="1">
    <location>
        <begin position="330"/>
        <end position="354"/>
    </location>
</feature>
<organism evidence="3 4">
    <name type="scientific">Chlorella sorokiniana</name>
    <name type="common">Freshwater green alga</name>
    <dbReference type="NCBI Taxonomy" id="3076"/>
    <lineage>
        <taxon>Eukaryota</taxon>
        <taxon>Viridiplantae</taxon>
        <taxon>Chlorophyta</taxon>
        <taxon>core chlorophytes</taxon>
        <taxon>Trebouxiophyceae</taxon>
        <taxon>Chlorellales</taxon>
        <taxon>Chlorellaceae</taxon>
        <taxon>Chlorella clade</taxon>
        <taxon>Chlorella</taxon>
    </lineage>
</organism>
<gene>
    <name evidence="3" type="ORF">C2E21_3568</name>
</gene>
<sequence>MLLAPAPAAGACIPPAFQASSEQECSAFCSQRAPAGIDAQSQLNPSADGQGNPCCTCTFMAAPDAPPPSPPQPPQPPSPPATVPPPPPRPPRPPRCGNTENTLLPVEVTTTDEQAQAACQQECEWQQAERGPGWTIDPKPYAATTEGALGNSGWRCCACNFGRLSPPPPPPSPPPPPPPEPPKIFKVILSLEGVGFQMSDQQLRQTLGVLFNISGQRFQYATQQPSTQYSVPLLPAPKPPPADASTILAPAPAPAARRLMAAAVQRGRRLAQQQPEAAAPGSECNSSDHSVVGSPAACMVRCNGLLTPQDGETYAGPTGLLCCRCVTPITPSPRPRPPPPPAGEPDDDSLQRPYPAYAWFLPPPGPNATAPPGATGTYFFADAPVLMARVDSLKASLYGASANGYLKERLNAQGIATTNATTLYADIGDPYFVPPVIPAGNATAAAGGGSSSAGKIAGIAVGVAAALAAAAAAAWLFVRWRRRRQLEEAQAAAASEASKADSQRRFEEWRAQGGSGNPPPSPPGEHAEEISDAGAASDAGSDVAAAAAASPAADDVPAVGALPDAVAGSAAAAAASGTAQERALRTRLSDKPNVKRVGGGYAPPRRQL</sequence>
<dbReference type="PANTHER" id="PTHR23330">
    <property type="entry name" value="P300 TRANSCRIPTIONAL COFACTOR JMY-RELATED"/>
    <property type="match status" value="1"/>
</dbReference>
<feature type="compositionally biased region" description="Low complexity" evidence="1">
    <location>
        <begin position="532"/>
        <end position="554"/>
    </location>
</feature>
<feature type="region of interest" description="Disordered" evidence="1">
    <location>
        <begin position="576"/>
        <end position="608"/>
    </location>
</feature>
<accession>A0A2P6TUE1</accession>
<reference evidence="3 4" key="1">
    <citation type="journal article" date="2018" name="Plant J.">
        <title>Genome sequences of Chlorella sorokiniana UTEX 1602 and Micractinium conductrix SAG 241.80: implications to maltose excretion by a green alga.</title>
        <authorList>
            <person name="Arriola M.B."/>
            <person name="Velmurugan N."/>
            <person name="Zhang Y."/>
            <person name="Plunkett M.H."/>
            <person name="Hondzo H."/>
            <person name="Barney B.M."/>
        </authorList>
    </citation>
    <scope>NUCLEOTIDE SEQUENCE [LARGE SCALE GENOMIC DNA]</scope>
    <source>
        <strain evidence="4">UTEX 1602</strain>
    </source>
</reference>
<keyword evidence="2" id="KW-0472">Membrane</keyword>
<feature type="compositionally biased region" description="Pro residues" evidence="1">
    <location>
        <begin position="330"/>
        <end position="343"/>
    </location>
</feature>
<feature type="region of interest" description="Disordered" evidence="1">
    <location>
        <begin position="62"/>
        <end position="101"/>
    </location>
</feature>
<evidence type="ECO:0000313" key="3">
    <source>
        <dbReference type="EMBL" id="PRW57679.1"/>
    </source>
</evidence>
<protein>
    <submittedName>
        <fullName evidence="3">Uncharacterized protein</fullName>
    </submittedName>
</protein>
<keyword evidence="4" id="KW-1185">Reference proteome</keyword>
<feature type="transmembrane region" description="Helical" evidence="2">
    <location>
        <begin position="456"/>
        <end position="478"/>
    </location>
</feature>
<evidence type="ECO:0000313" key="4">
    <source>
        <dbReference type="Proteomes" id="UP000239899"/>
    </source>
</evidence>
<keyword evidence="2" id="KW-0812">Transmembrane</keyword>
<feature type="compositionally biased region" description="Basic and acidic residues" evidence="1">
    <location>
        <begin position="498"/>
        <end position="510"/>
    </location>
</feature>
<feature type="compositionally biased region" description="Basic and acidic residues" evidence="1">
    <location>
        <begin position="582"/>
        <end position="593"/>
    </location>
</feature>
<dbReference type="AlphaFoldDB" id="A0A2P6TUE1"/>
<evidence type="ECO:0000256" key="2">
    <source>
        <dbReference type="SAM" id="Phobius"/>
    </source>
</evidence>
<name>A0A2P6TUE1_CHLSO</name>
<dbReference type="EMBL" id="LHPG02000006">
    <property type="protein sequence ID" value="PRW57679.1"/>
    <property type="molecule type" value="Genomic_DNA"/>
</dbReference>
<feature type="region of interest" description="Disordered" evidence="1">
    <location>
        <begin position="493"/>
        <end position="554"/>
    </location>
</feature>
<keyword evidence="2" id="KW-1133">Transmembrane helix</keyword>
<dbReference type="PANTHER" id="PTHR23330:SF9">
    <property type="entry name" value="PROLINE-RICH PROTEIN 11"/>
    <property type="match status" value="1"/>
</dbReference>
<feature type="region of interest" description="Disordered" evidence="1">
    <location>
        <begin position="267"/>
        <end position="287"/>
    </location>
</feature>
<dbReference type="Proteomes" id="UP000239899">
    <property type="component" value="Unassembled WGS sequence"/>
</dbReference>
<feature type="compositionally biased region" description="Pro residues" evidence="1">
    <location>
        <begin position="64"/>
        <end position="94"/>
    </location>
</feature>
<evidence type="ECO:0000256" key="1">
    <source>
        <dbReference type="SAM" id="MobiDB-lite"/>
    </source>
</evidence>